<dbReference type="Proteomes" id="UP000623467">
    <property type="component" value="Unassembled WGS sequence"/>
</dbReference>
<dbReference type="InterPro" id="IPR045338">
    <property type="entry name" value="DUF6535"/>
</dbReference>
<evidence type="ECO:0000256" key="2">
    <source>
        <dbReference type="SAM" id="Phobius"/>
    </source>
</evidence>
<feature type="transmembrane region" description="Helical" evidence="2">
    <location>
        <begin position="266"/>
        <end position="289"/>
    </location>
</feature>
<feature type="region of interest" description="Disordered" evidence="1">
    <location>
        <begin position="964"/>
        <end position="996"/>
    </location>
</feature>
<name>A0A8H7CMP4_9AGAR</name>
<evidence type="ECO:0000259" key="3">
    <source>
        <dbReference type="Pfam" id="PF20153"/>
    </source>
</evidence>
<keyword evidence="2" id="KW-0472">Membrane</keyword>
<keyword evidence="5" id="KW-1185">Reference proteome</keyword>
<comment type="caution">
    <text evidence="4">The sequence shown here is derived from an EMBL/GenBank/DDBJ whole genome shotgun (WGS) entry which is preliminary data.</text>
</comment>
<keyword evidence="2" id="KW-1133">Transmembrane helix</keyword>
<feature type="transmembrane region" description="Helical" evidence="2">
    <location>
        <begin position="241"/>
        <end position="259"/>
    </location>
</feature>
<reference evidence="4" key="1">
    <citation type="submission" date="2020-05" db="EMBL/GenBank/DDBJ databases">
        <title>Mycena genomes resolve the evolution of fungal bioluminescence.</title>
        <authorList>
            <person name="Tsai I.J."/>
        </authorList>
    </citation>
    <scope>NUCLEOTIDE SEQUENCE</scope>
    <source>
        <strain evidence="4">160909Yilan</strain>
    </source>
</reference>
<feature type="domain" description="DUF6535" evidence="3">
    <location>
        <begin position="83"/>
        <end position="259"/>
    </location>
</feature>
<evidence type="ECO:0000256" key="1">
    <source>
        <dbReference type="SAM" id="MobiDB-lite"/>
    </source>
</evidence>
<dbReference type="OrthoDB" id="3013675at2759"/>
<gene>
    <name evidence="4" type="ORF">MSAN_02056300</name>
</gene>
<sequence length="1019" mass="113822">MSAGALCLPITDIKLPEMESGSPQPPTTRVLHRLASAVYRLLGPRGTTIHPNPMSETTETTAHDSEKGNYSEAENAEACAKLWSVYIGEAERYDAALVESWKADMEGMLIFSGLFSASLTAFLIESYKNLQADSGTQMVAAITQVSQQLAAFANNTSYVSRPPPSFTPTTASLWCNALWFISLSLSLTCALLATLVEQWSREFLHKTEMRPSPVRRARIFSFLYFGLKQFRMHIIVDVIPFLLHASLMLFFAGLVAFLLPINLLIMYLMCIALFIFLLLYAILTILPVVKLNCPYRTPMSAPLWSLLQTHWIFSDKPDSSSGHTMTEAVVVSALRDTKDRDQRALQWTLDSLTDDAELLPFVEAIPDVIYGPNGFRRVNDHLFDAILGTVEVPSPLVARICNLIASTQGMPPDDPLRTRRRMAGHRALWALCLMPSASGRYFPIDQTQFLGGPDGLAASAALAIKYQAQRWCHSLVGTIRDMLVNHNYSSAHFRDVGLPTAKKLLGLLLQNGNLLMMPSHSYSPNPHVKYLEHLYADIQESTPTVSQIEIIQRTVIALHDSHDWACNSVALIKLFIKEGLTNLKDDERLFEPIRTCYAILSVIELHPPKYNPPHLTFPFPPTIEKLEFTRHSPGQLDVLARIMFRMLPFMSANENDVQTYLDHRRNTDAIEHALMDCNLAKLAKTLGASLPDPLSTVITILRITTVGNCIHRDSVAIKFIDDVLRRSPPGLLPQHSAIRMIRYVRLLRQLDDTLKTMRLLPQSNDYPRFTEVSWSRNLSQLQEICRSEIFSPLALPRLHVPSISAITQSLQQHVINQYISFLSDFFQSTIPAAATITILAFGHFVPPGGGVLQWSVVDYEIQNGFFAAILAHTDVLLHITESQRHVDAAVALARLWASNLFWVNSDLGMASNIAGVEVSCLQLLRESLQRYHTAANTSVQAETMDTTSSRKLLTAVETRLRPAGVHPEARDLSTGDKIGSSSLGSSPTHPELIPGEDLEEIRFNNNVALDIEIRKPWRI</sequence>
<keyword evidence="2" id="KW-0812">Transmembrane</keyword>
<organism evidence="4 5">
    <name type="scientific">Mycena sanguinolenta</name>
    <dbReference type="NCBI Taxonomy" id="230812"/>
    <lineage>
        <taxon>Eukaryota</taxon>
        <taxon>Fungi</taxon>
        <taxon>Dikarya</taxon>
        <taxon>Basidiomycota</taxon>
        <taxon>Agaricomycotina</taxon>
        <taxon>Agaricomycetes</taxon>
        <taxon>Agaricomycetidae</taxon>
        <taxon>Agaricales</taxon>
        <taxon>Marasmiineae</taxon>
        <taxon>Mycenaceae</taxon>
        <taxon>Mycena</taxon>
    </lineage>
</organism>
<proteinExistence type="predicted"/>
<feature type="compositionally biased region" description="Polar residues" evidence="1">
    <location>
        <begin position="979"/>
        <end position="988"/>
    </location>
</feature>
<dbReference type="AlphaFoldDB" id="A0A8H7CMP4"/>
<evidence type="ECO:0000313" key="4">
    <source>
        <dbReference type="EMBL" id="KAF7341592.1"/>
    </source>
</evidence>
<feature type="region of interest" description="Disordered" evidence="1">
    <location>
        <begin position="45"/>
        <end position="65"/>
    </location>
</feature>
<dbReference type="Pfam" id="PF20153">
    <property type="entry name" value="DUF6535"/>
    <property type="match status" value="1"/>
</dbReference>
<accession>A0A8H7CMP4</accession>
<evidence type="ECO:0000313" key="5">
    <source>
        <dbReference type="Proteomes" id="UP000623467"/>
    </source>
</evidence>
<protein>
    <recommendedName>
        <fullName evidence="3">DUF6535 domain-containing protein</fullName>
    </recommendedName>
</protein>
<dbReference type="EMBL" id="JACAZH010000027">
    <property type="protein sequence ID" value="KAF7341592.1"/>
    <property type="molecule type" value="Genomic_DNA"/>
</dbReference>